<reference evidence="1" key="1">
    <citation type="journal article" date="2015" name="Nature">
        <title>Complex archaea that bridge the gap between prokaryotes and eukaryotes.</title>
        <authorList>
            <person name="Spang A."/>
            <person name="Saw J.H."/>
            <person name="Jorgensen S.L."/>
            <person name="Zaremba-Niedzwiedzka K."/>
            <person name="Martijn J."/>
            <person name="Lind A.E."/>
            <person name="van Eijk R."/>
            <person name="Schleper C."/>
            <person name="Guy L."/>
            <person name="Ettema T.J."/>
        </authorList>
    </citation>
    <scope>NUCLEOTIDE SEQUENCE</scope>
</reference>
<dbReference type="EMBL" id="LAZR01043897">
    <property type="protein sequence ID" value="KKL05991.1"/>
    <property type="molecule type" value="Genomic_DNA"/>
</dbReference>
<comment type="caution">
    <text evidence="1">The sequence shown here is derived from an EMBL/GenBank/DDBJ whole genome shotgun (WGS) entry which is preliminary data.</text>
</comment>
<dbReference type="AlphaFoldDB" id="A0A0F9CJU6"/>
<sequence length="64" mass="6989">MSAADAPVGADAPALLAAAAEHPTLNELMRRDPATLTDALRERQVELLRLDRARIIKAEAERKK</sequence>
<proteinExistence type="predicted"/>
<gene>
    <name evidence="1" type="ORF">LCGC14_2600470</name>
</gene>
<evidence type="ECO:0000313" key="1">
    <source>
        <dbReference type="EMBL" id="KKL05991.1"/>
    </source>
</evidence>
<accession>A0A0F9CJU6</accession>
<name>A0A0F9CJU6_9ZZZZ</name>
<organism evidence="1">
    <name type="scientific">marine sediment metagenome</name>
    <dbReference type="NCBI Taxonomy" id="412755"/>
    <lineage>
        <taxon>unclassified sequences</taxon>
        <taxon>metagenomes</taxon>
        <taxon>ecological metagenomes</taxon>
    </lineage>
</organism>
<protein>
    <submittedName>
        <fullName evidence="1">Uncharacterized protein</fullName>
    </submittedName>
</protein>